<dbReference type="InterPro" id="IPR011333">
    <property type="entry name" value="SKP1/BTB/POZ_sf"/>
</dbReference>
<feature type="compositionally biased region" description="Low complexity" evidence="1">
    <location>
        <begin position="71"/>
        <end position="80"/>
    </location>
</feature>
<gene>
    <name evidence="3" type="ORF">Malapachy_0162</name>
</gene>
<feature type="region of interest" description="Disordered" evidence="1">
    <location>
        <begin position="791"/>
        <end position="818"/>
    </location>
</feature>
<dbReference type="InterPro" id="IPR000210">
    <property type="entry name" value="BTB/POZ_dom"/>
</dbReference>
<feature type="compositionally biased region" description="Pro residues" evidence="1">
    <location>
        <begin position="183"/>
        <end position="197"/>
    </location>
</feature>
<dbReference type="GeneID" id="28726570"/>
<proteinExistence type="predicted"/>
<dbReference type="PANTHER" id="PTHR24413">
    <property type="entry name" value="SPECKLE-TYPE POZ PROTEIN"/>
    <property type="match status" value="1"/>
</dbReference>
<name>A0A0M8MTF3_9BASI</name>
<dbReference type="SUPFAM" id="SSF54695">
    <property type="entry name" value="POZ domain"/>
    <property type="match status" value="1"/>
</dbReference>
<dbReference type="STRING" id="77020.A0A0M8MTF3"/>
<comment type="caution">
    <text evidence="3">The sequence shown here is derived from an EMBL/GenBank/DDBJ whole genome shotgun (WGS) entry which is preliminary data.</text>
</comment>
<feature type="compositionally biased region" description="Polar residues" evidence="1">
    <location>
        <begin position="162"/>
        <end position="172"/>
    </location>
</feature>
<dbReference type="PROSITE" id="PS50097">
    <property type="entry name" value="BTB"/>
    <property type="match status" value="1"/>
</dbReference>
<sequence>MSSTGSALPRDVSGHSESATSAHETSQEADSDVDIPDDQLALPSNIRDLRALAAERRRRFLDSMQASHSTQESAPAPAEQAPEEEAQDTLTPSTEETQDQTAQPSPRPLPPLSTAVPLPSLSQPRRSLPQPDFSTFRGTATPTGAIPRSASLTWDIHRHQTPTEAPTSTTPDSAPAEVENRSPTPPTEATPVEPVPQGPATENPAVTTPDTAQPGEQEEAQDTADQVPDMPQRDTRRRSTNRARRRSANSTLLAALSTQTGTGPGVLLPSLYGYFTDEPAPSYLRSTGSMHRHGAGPEGETRGRVHPMVAERIMASGPSVSNLHPSTSRVTMSPGVERRVEVAKLRNVHVQPGSVIFPAGTMSDLVSSESNEVQYSRKFEENSILSFSWMLDDVVHLQEEIDHGSKADSGGGKSDVWNLQPLFGHEQWRVEFTRKSVRDPTLSPSLQRRGGRALKKHALALHLSYLGLTGLPFKGELPTSIMLGIRPAVRGEHPLREKHSDFLWREFFSFTFQQDEDTLTYDNFPNLATLLSTSPISDTHALDFVVQIATGPSVLPERDVRGSHTDAGMRLPFYTSESVAVPRGLLTALGSLVDDASTGDIMISVREKGFEQAPTDELAVTAGLKTFVQPWPTGTALPLQVQSTRPLIYVRDRVLWAHTPVLRERSEFFATMIDSHFTEGVLHETPLHGASGRSRDPWRRPYRMLRIPGADFVTMYWFLHYLYTGHVEFMHDEDIQAVTLDDHWILDPASPSARPDWKWRPVEEWQEWDDNSFLPVTHAADPLLSEGYVQRAEPPAEASQRSPDKGHAVGDPHMHPPMLPVPPASALSMYRLAHRYHVPSLCDLAMTHVVAHLTPENATNYLLCTALFEQLQQSIRNYIFQHWQAVSSSPQFEHCCDQVSTGEWGPLAGRALASLMRQLRHTSAATASTDAP</sequence>
<feature type="compositionally biased region" description="Polar residues" evidence="1">
    <location>
        <begin position="88"/>
        <end position="104"/>
    </location>
</feature>
<keyword evidence="4" id="KW-1185">Reference proteome</keyword>
<dbReference type="AlphaFoldDB" id="A0A0M8MTF3"/>
<feature type="region of interest" description="Disordered" evidence="1">
    <location>
        <begin position="60"/>
        <end position="248"/>
    </location>
</feature>
<feature type="compositionally biased region" description="Polar residues" evidence="1">
    <location>
        <begin position="132"/>
        <end position="142"/>
    </location>
</feature>
<dbReference type="Proteomes" id="UP000037751">
    <property type="component" value="Unassembled WGS sequence"/>
</dbReference>
<accession>A0A0M8MTF3</accession>
<evidence type="ECO:0000256" key="1">
    <source>
        <dbReference type="SAM" id="MobiDB-lite"/>
    </source>
</evidence>
<dbReference type="EMBL" id="LGAV01000006">
    <property type="protein sequence ID" value="KOS13420.1"/>
    <property type="molecule type" value="Genomic_DNA"/>
</dbReference>
<dbReference type="RefSeq" id="XP_017991052.1">
    <property type="nucleotide sequence ID" value="XM_018134695.1"/>
</dbReference>
<evidence type="ECO:0000259" key="2">
    <source>
        <dbReference type="PROSITE" id="PS50097"/>
    </source>
</evidence>
<feature type="compositionally biased region" description="Polar residues" evidence="1">
    <location>
        <begin position="15"/>
        <end position="24"/>
    </location>
</feature>
<evidence type="ECO:0000313" key="4">
    <source>
        <dbReference type="Proteomes" id="UP000037751"/>
    </source>
</evidence>
<dbReference type="OrthoDB" id="288590at2759"/>
<feature type="compositionally biased region" description="Basic and acidic residues" evidence="1">
    <location>
        <begin position="802"/>
        <end position="814"/>
    </location>
</feature>
<evidence type="ECO:0000313" key="3">
    <source>
        <dbReference type="EMBL" id="KOS13420.1"/>
    </source>
</evidence>
<dbReference type="CDD" id="cd18186">
    <property type="entry name" value="BTB_POZ_ZBTB_KLHL-like"/>
    <property type="match status" value="1"/>
</dbReference>
<reference evidence="3 4" key="1">
    <citation type="submission" date="2015-07" db="EMBL/GenBank/DDBJ databases">
        <title>Draft Genome Sequence of Malassezia furfur CBS1878 and Malassezia pachydermatis CBS1879.</title>
        <authorList>
            <person name="Triana S."/>
            <person name="Ohm R."/>
            <person name="Gonzalez A."/>
            <person name="DeCock H."/>
            <person name="Restrepo S."/>
            <person name="Celis A."/>
        </authorList>
    </citation>
    <scope>NUCLEOTIDE SEQUENCE [LARGE SCALE GENOMIC DNA]</scope>
    <source>
        <strain evidence="3 4">CBS 1879</strain>
    </source>
</reference>
<feature type="region of interest" description="Disordered" evidence="1">
    <location>
        <begin position="1"/>
        <end position="44"/>
    </location>
</feature>
<protein>
    <recommendedName>
        <fullName evidence="2">BTB domain-containing protein</fullName>
    </recommendedName>
</protein>
<feature type="domain" description="BTB" evidence="2">
    <location>
        <begin position="644"/>
        <end position="731"/>
    </location>
</feature>
<feature type="compositionally biased region" description="Basic residues" evidence="1">
    <location>
        <begin position="235"/>
        <end position="247"/>
    </location>
</feature>
<feature type="compositionally biased region" description="Acidic residues" evidence="1">
    <location>
        <begin position="27"/>
        <end position="37"/>
    </location>
</feature>
<dbReference type="VEuPathDB" id="FungiDB:Malapachy_0162"/>
<organism evidence="3 4">
    <name type="scientific">Malassezia pachydermatis</name>
    <dbReference type="NCBI Taxonomy" id="77020"/>
    <lineage>
        <taxon>Eukaryota</taxon>
        <taxon>Fungi</taxon>
        <taxon>Dikarya</taxon>
        <taxon>Basidiomycota</taxon>
        <taxon>Ustilaginomycotina</taxon>
        <taxon>Malasseziomycetes</taxon>
        <taxon>Malasseziales</taxon>
        <taxon>Malasseziaceae</taxon>
        <taxon>Malassezia</taxon>
    </lineage>
</organism>
<dbReference type="Gene3D" id="3.30.710.10">
    <property type="entry name" value="Potassium Channel Kv1.1, Chain A"/>
    <property type="match status" value="1"/>
</dbReference>